<dbReference type="AlphaFoldDB" id="X1R528"/>
<dbReference type="InterPro" id="IPR009718">
    <property type="entry name" value="Rex_DNA-bd_C_dom"/>
</dbReference>
<dbReference type="GO" id="GO:0051775">
    <property type="term" value="P:response to redox state"/>
    <property type="evidence" value="ECO:0007669"/>
    <property type="project" value="InterPro"/>
</dbReference>
<comment type="caution">
    <text evidence="2">The sequence shown here is derived from an EMBL/GenBank/DDBJ whole genome shotgun (WGS) entry which is preliminary data.</text>
</comment>
<dbReference type="EMBL" id="BARV01036124">
    <property type="protein sequence ID" value="GAI50714.1"/>
    <property type="molecule type" value="Genomic_DNA"/>
</dbReference>
<evidence type="ECO:0000313" key="2">
    <source>
        <dbReference type="EMBL" id="GAI50714.1"/>
    </source>
</evidence>
<reference evidence="2" key="1">
    <citation type="journal article" date="2014" name="Front. Microbiol.">
        <title>High frequency of phylogenetically diverse reductive dehalogenase-homologous genes in deep subseafloor sedimentary metagenomes.</title>
        <authorList>
            <person name="Kawai M."/>
            <person name="Futagami T."/>
            <person name="Toyoda A."/>
            <person name="Takaki Y."/>
            <person name="Nishi S."/>
            <person name="Hori S."/>
            <person name="Arai W."/>
            <person name="Tsubouchi T."/>
            <person name="Morono Y."/>
            <person name="Uchiyama I."/>
            <person name="Ito T."/>
            <person name="Fujiyama A."/>
            <person name="Inagaki F."/>
            <person name="Takami H."/>
        </authorList>
    </citation>
    <scope>NUCLEOTIDE SEQUENCE</scope>
    <source>
        <strain evidence="2">Expedition CK06-06</strain>
    </source>
</reference>
<name>X1R528_9ZZZZ</name>
<proteinExistence type="predicted"/>
<dbReference type="Pfam" id="PF06971">
    <property type="entry name" value="Put_DNA-bind_N"/>
    <property type="match status" value="1"/>
</dbReference>
<accession>X1R528</accession>
<feature type="domain" description="Rex DNA-binding C-terminal" evidence="1">
    <location>
        <begin position="5"/>
        <end position="29"/>
    </location>
</feature>
<gene>
    <name evidence="2" type="ORF">S06H3_56190</name>
</gene>
<evidence type="ECO:0000259" key="1">
    <source>
        <dbReference type="Pfam" id="PF06971"/>
    </source>
</evidence>
<protein>
    <recommendedName>
        <fullName evidence="1">Rex DNA-binding C-terminal domain-containing protein</fullName>
    </recommendedName>
</protein>
<feature type="non-terminal residue" evidence="2">
    <location>
        <position position="31"/>
    </location>
</feature>
<dbReference type="GO" id="GO:0045892">
    <property type="term" value="P:negative regulation of DNA-templated transcription"/>
    <property type="evidence" value="ECO:0007669"/>
    <property type="project" value="InterPro"/>
</dbReference>
<organism evidence="2">
    <name type="scientific">marine sediment metagenome</name>
    <dbReference type="NCBI Taxonomy" id="412755"/>
    <lineage>
        <taxon>unclassified sequences</taxon>
        <taxon>metagenomes</taxon>
        <taxon>ecological metagenomes</taxon>
    </lineage>
</organism>
<sequence length="31" mass="3690">MPRFKVPEVTVERLSIYLRAIKDLEEDEILS</sequence>